<dbReference type="AlphaFoldDB" id="A0A8J2HA75"/>
<feature type="repeat" description="ANK" evidence="3">
    <location>
        <begin position="163"/>
        <end position="195"/>
    </location>
</feature>
<feature type="repeat" description="ANK" evidence="3">
    <location>
        <begin position="199"/>
        <end position="231"/>
    </location>
</feature>
<dbReference type="Pfam" id="PF12796">
    <property type="entry name" value="Ank_2"/>
    <property type="match status" value="1"/>
</dbReference>
<dbReference type="PANTHER" id="PTHR24198:SF165">
    <property type="entry name" value="ANKYRIN REPEAT-CONTAINING PROTEIN-RELATED"/>
    <property type="match status" value="1"/>
</dbReference>
<dbReference type="Proteomes" id="UP000786811">
    <property type="component" value="Unassembled WGS sequence"/>
</dbReference>
<evidence type="ECO:0000313" key="5">
    <source>
        <dbReference type="Proteomes" id="UP000786811"/>
    </source>
</evidence>
<comment type="caution">
    <text evidence="4">The sequence shown here is derived from an EMBL/GenBank/DDBJ whole genome shotgun (WGS) entry which is preliminary data.</text>
</comment>
<dbReference type="InterPro" id="IPR036770">
    <property type="entry name" value="Ankyrin_rpt-contain_sf"/>
</dbReference>
<evidence type="ECO:0000256" key="3">
    <source>
        <dbReference type="PROSITE-ProRule" id="PRU00023"/>
    </source>
</evidence>
<keyword evidence="1" id="KW-0677">Repeat</keyword>
<accession>A0A8J2HA75</accession>
<organism evidence="4 5">
    <name type="scientific">Cotesia congregata</name>
    <name type="common">Parasitoid wasp</name>
    <name type="synonym">Apanteles congregatus</name>
    <dbReference type="NCBI Taxonomy" id="51543"/>
    <lineage>
        <taxon>Eukaryota</taxon>
        <taxon>Metazoa</taxon>
        <taxon>Ecdysozoa</taxon>
        <taxon>Arthropoda</taxon>
        <taxon>Hexapoda</taxon>
        <taxon>Insecta</taxon>
        <taxon>Pterygota</taxon>
        <taxon>Neoptera</taxon>
        <taxon>Endopterygota</taxon>
        <taxon>Hymenoptera</taxon>
        <taxon>Apocrita</taxon>
        <taxon>Ichneumonoidea</taxon>
        <taxon>Braconidae</taxon>
        <taxon>Microgastrinae</taxon>
        <taxon>Cotesia</taxon>
    </lineage>
</organism>
<reference evidence="4" key="1">
    <citation type="submission" date="2021-04" db="EMBL/GenBank/DDBJ databases">
        <authorList>
            <person name="Chebbi M.A.C M."/>
        </authorList>
    </citation>
    <scope>NUCLEOTIDE SEQUENCE</scope>
</reference>
<protein>
    <submittedName>
        <fullName evidence="4">Similar to FPV218: Putative ankyrin repeat protein FPV218 (Fowlpox virus (Strain NVSL))</fullName>
    </submittedName>
</protein>
<dbReference type="InterPro" id="IPR002110">
    <property type="entry name" value="Ankyrin_rpt"/>
</dbReference>
<evidence type="ECO:0000313" key="4">
    <source>
        <dbReference type="EMBL" id="CAG5090080.1"/>
    </source>
</evidence>
<dbReference type="EMBL" id="CAJNRD030001119">
    <property type="protein sequence ID" value="CAG5090080.1"/>
    <property type="molecule type" value="Genomic_DNA"/>
</dbReference>
<keyword evidence="5" id="KW-1185">Reference proteome</keyword>
<name>A0A8J2HA75_COTCN</name>
<dbReference type="PROSITE" id="PS50297">
    <property type="entry name" value="ANK_REP_REGION"/>
    <property type="match status" value="2"/>
</dbReference>
<dbReference type="SUPFAM" id="SSF48403">
    <property type="entry name" value="Ankyrin repeat"/>
    <property type="match status" value="1"/>
</dbReference>
<dbReference type="PANTHER" id="PTHR24198">
    <property type="entry name" value="ANKYRIN REPEAT AND PROTEIN KINASE DOMAIN-CONTAINING PROTEIN"/>
    <property type="match status" value="1"/>
</dbReference>
<dbReference type="Pfam" id="PF00023">
    <property type="entry name" value="Ank"/>
    <property type="match status" value="1"/>
</dbReference>
<dbReference type="OrthoDB" id="5806726at2759"/>
<gene>
    <name evidence="4" type="ORF">HICCMSTLAB_LOCUS5482</name>
</gene>
<dbReference type="Gene3D" id="1.25.40.20">
    <property type="entry name" value="Ankyrin repeat-containing domain"/>
    <property type="match status" value="1"/>
</dbReference>
<keyword evidence="2 3" id="KW-0040">ANK repeat</keyword>
<sequence>MENPREKLENVIIFRGLCYEEVRDSIMSKELSVNTVVKIHKKDRTKYPSSEFLLLTSHHEYYFPYSGPERNFFEFTILHLALYLDDDEFVDFLLENNADTTLGTEHLAPVIMSAIKLNRLKYVQKLVAAGADVNQIISVRETYEKYSDMLNNDGNFNNNTCYNEYTPLEFAVYLNAYEIAEFLISKGVDVHGRDSNGNVDDSPMSIAASSNNVEMIKLLIKHGADINVRDYYGLTPLMKAAFENDNSASRRFLLTQSSIEINSLTNDKRSCLHFPEPWCMEDDPVDPESSLQDLLDAGCDVNIVSKHIYGKLPIDTYGDKEKCLEVMKKHIVKLMAAGFYICDRNKEVISGSELRNFRVECDTEIEVMKNTYGIMAGFSLFDILHRSYHKMALRFKDGDEDKFDDKMAAKFPLYAGMIKYRLEKAGQRRKLFNQVENILYKVFSRYLPATFIHEMFFYFSNFELSKLVEIK</sequence>
<evidence type="ECO:0000256" key="1">
    <source>
        <dbReference type="ARBA" id="ARBA00022737"/>
    </source>
</evidence>
<dbReference type="SMART" id="SM00248">
    <property type="entry name" value="ANK"/>
    <property type="match status" value="5"/>
</dbReference>
<proteinExistence type="predicted"/>
<dbReference type="PROSITE" id="PS50088">
    <property type="entry name" value="ANK_REPEAT"/>
    <property type="match status" value="2"/>
</dbReference>
<evidence type="ECO:0000256" key="2">
    <source>
        <dbReference type="ARBA" id="ARBA00023043"/>
    </source>
</evidence>